<feature type="domain" description="Protein kinase" evidence="3">
    <location>
        <begin position="41"/>
        <end position="324"/>
    </location>
</feature>
<keyword evidence="1" id="KW-0067">ATP-binding</keyword>
<gene>
    <name evidence="4" type="ORF">P167DRAFT_578180</name>
</gene>
<dbReference type="InParanoid" id="A0A3N4KGK4"/>
<dbReference type="Proteomes" id="UP000277580">
    <property type="component" value="Unassembled WGS sequence"/>
</dbReference>
<dbReference type="InterPro" id="IPR017441">
    <property type="entry name" value="Protein_kinase_ATP_BS"/>
</dbReference>
<keyword evidence="1" id="KW-0547">Nucleotide-binding</keyword>
<dbReference type="GO" id="GO:0005524">
    <property type="term" value="F:ATP binding"/>
    <property type="evidence" value="ECO:0007669"/>
    <property type="project" value="UniProtKB-UniRule"/>
</dbReference>
<feature type="compositionally biased region" description="Basic residues" evidence="2">
    <location>
        <begin position="549"/>
        <end position="561"/>
    </location>
</feature>
<dbReference type="PANTHER" id="PTHR24361">
    <property type="entry name" value="MITOGEN-ACTIVATED KINASE KINASE KINASE"/>
    <property type="match status" value="1"/>
</dbReference>
<name>A0A3N4KGK4_9PEZI</name>
<accession>A0A3N4KGK4</accession>
<proteinExistence type="predicted"/>
<dbReference type="SMART" id="SM00220">
    <property type="entry name" value="S_TKc"/>
    <property type="match status" value="1"/>
</dbReference>
<dbReference type="EMBL" id="ML119162">
    <property type="protein sequence ID" value="RPB08489.1"/>
    <property type="molecule type" value="Genomic_DNA"/>
</dbReference>
<dbReference type="SUPFAM" id="SSF56112">
    <property type="entry name" value="Protein kinase-like (PK-like)"/>
    <property type="match status" value="1"/>
</dbReference>
<dbReference type="AlphaFoldDB" id="A0A3N4KGK4"/>
<dbReference type="PANTHER" id="PTHR24361:SF678">
    <property type="entry name" value="SPORULATION-SPECIFIC PROTEIN 1"/>
    <property type="match status" value="1"/>
</dbReference>
<evidence type="ECO:0000256" key="1">
    <source>
        <dbReference type="PROSITE-ProRule" id="PRU10141"/>
    </source>
</evidence>
<protein>
    <submittedName>
        <fullName evidence="4">Kinase-like protein</fullName>
    </submittedName>
</protein>
<feature type="binding site" evidence="1">
    <location>
        <position position="71"/>
    </location>
    <ligand>
        <name>ATP</name>
        <dbReference type="ChEBI" id="CHEBI:30616"/>
    </ligand>
</feature>
<evidence type="ECO:0000256" key="2">
    <source>
        <dbReference type="SAM" id="MobiDB-lite"/>
    </source>
</evidence>
<dbReference type="GO" id="GO:0005737">
    <property type="term" value="C:cytoplasm"/>
    <property type="evidence" value="ECO:0007669"/>
    <property type="project" value="TreeGrafter"/>
</dbReference>
<dbReference type="GO" id="GO:0004674">
    <property type="term" value="F:protein serine/threonine kinase activity"/>
    <property type="evidence" value="ECO:0007669"/>
    <property type="project" value="TreeGrafter"/>
</dbReference>
<keyword evidence="5" id="KW-1185">Reference proteome</keyword>
<dbReference type="InterPro" id="IPR000719">
    <property type="entry name" value="Prot_kinase_dom"/>
</dbReference>
<evidence type="ECO:0000259" key="3">
    <source>
        <dbReference type="PROSITE" id="PS50011"/>
    </source>
</evidence>
<feature type="region of interest" description="Disordered" evidence="2">
    <location>
        <begin position="1"/>
        <end position="27"/>
    </location>
</feature>
<dbReference type="InterPro" id="IPR011009">
    <property type="entry name" value="Kinase-like_dom_sf"/>
</dbReference>
<keyword evidence="4" id="KW-0418">Kinase</keyword>
<dbReference type="InterPro" id="IPR053235">
    <property type="entry name" value="Ser_Thr_kinase"/>
</dbReference>
<dbReference type="Pfam" id="PF00069">
    <property type="entry name" value="Pkinase"/>
    <property type="match status" value="1"/>
</dbReference>
<dbReference type="OrthoDB" id="5979581at2759"/>
<evidence type="ECO:0000313" key="5">
    <source>
        <dbReference type="Proteomes" id="UP000277580"/>
    </source>
</evidence>
<sequence length="567" mass="62437">MACHQLNFNPTPTNPPPASPGSPSEIPDTLCPGYISTNGEWKLIDKLGEGSFGICFKAEHTTKPGVFAAFKVLKLRGDAQKDRLLTRSFKEEYNVMERIQKKDAYTPKAYGLTSEAGRSCIIMEYFDHNMLTIKGHRLFGFAAIREYAHDIAQSLYAMHFQGGTIHKDVKPDNILVREPHSDPSERTEPFAPIAFLADFGTASWDVCSTVRRDPSLGCDGTAVYTSPECWVLGESQRAPADMWAMGMALLSRWLGYHPLDDFLGRDRSTRGARFCLLMLKEGWLEKAGFLEGMSRDMSSFFSSLLTICPRRRLTAEQALFHPFLTTTRLNRQQHNMLRHGCLLHPLPIPPATVKASVDSDRSILPVSSPTPHPGSRPVSPFHTPTNIERALVDASFKLDSGRLLKGAAVENWSAVQLFVNGPNWDRDYVSEHEEVLAGNAPLRNIENAPWRLNPPIGAVQTSDTPSAGDSEHLMAGRASQSTLRPSEHASQIPAARASPGAPLRPVMNRATGIKKKAKKPATPKLHGTRAFTRAQELVLVAAAEAAKPAVRRSARIAAKRGTKGEHD</sequence>
<dbReference type="PROSITE" id="PS00107">
    <property type="entry name" value="PROTEIN_KINASE_ATP"/>
    <property type="match status" value="1"/>
</dbReference>
<reference evidence="4 5" key="1">
    <citation type="journal article" date="2018" name="Nat. Ecol. Evol.">
        <title>Pezizomycetes genomes reveal the molecular basis of ectomycorrhizal truffle lifestyle.</title>
        <authorList>
            <person name="Murat C."/>
            <person name="Payen T."/>
            <person name="Noel B."/>
            <person name="Kuo A."/>
            <person name="Morin E."/>
            <person name="Chen J."/>
            <person name="Kohler A."/>
            <person name="Krizsan K."/>
            <person name="Balestrini R."/>
            <person name="Da Silva C."/>
            <person name="Montanini B."/>
            <person name="Hainaut M."/>
            <person name="Levati E."/>
            <person name="Barry K.W."/>
            <person name="Belfiori B."/>
            <person name="Cichocki N."/>
            <person name="Clum A."/>
            <person name="Dockter R.B."/>
            <person name="Fauchery L."/>
            <person name="Guy J."/>
            <person name="Iotti M."/>
            <person name="Le Tacon F."/>
            <person name="Lindquist E.A."/>
            <person name="Lipzen A."/>
            <person name="Malagnac F."/>
            <person name="Mello A."/>
            <person name="Molinier V."/>
            <person name="Miyauchi S."/>
            <person name="Poulain J."/>
            <person name="Riccioni C."/>
            <person name="Rubini A."/>
            <person name="Sitrit Y."/>
            <person name="Splivallo R."/>
            <person name="Traeger S."/>
            <person name="Wang M."/>
            <person name="Zifcakova L."/>
            <person name="Wipf D."/>
            <person name="Zambonelli A."/>
            <person name="Paolocci F."/>
            <person name="Nowrousian M."/>
            <person name="Ottonello S."/>
            <person name="Baldrian P."/>
            <person name="Spatafora J.W."/>
            <person name="Henrissat B."/>
            <person name="Nagy L.G."/>
            <person name="Aury J.M."/>
            <person name="Wincker P."/>
            <person name="Grigoriev I.V."/>
            <person name="Bonfante P."/>
            <person name="Martin F.M."/>
        </authorList>
    </citation>
    <scope>NUCLEOTIDE SEQUENCE [LARGE SCALE GENOMIC DNA]</scope>
    <source>
        <strain evidence="4 5">CCBAS932</strain>
    </source>
</reference>
<feature type="region of interest" description="Disordered" evidence="2">
    <location>
        <begin position="461"/>
        <end position="506"/>
    </location>
</feature>
<feature type="region of interest" description="Disordered" evidence="2">
    <location>
        <begin position="548"/>
        <end position="567"/>
    </location>
</feature>
<dbReference type="Gene3D" id="1.10.510.10">
    <property type="entry name" value="Transferase(Phosphotransferase) domain 1"/>
    <property type="match status" value="1"/>
</dbReference>
<dbReference type="STRING" id="1392247.A0A3N4KGK4"/>
<organism evidence="4 5">
    <name type="scientific">Morchella conica CCBAS932</name>
    <dbReference type="NCBI Taxonomy" id="1392247"/>
    <lineage>
        <taxon>Eukaryota</taxon>
        <taxon>Fungi</taxon>
        <taxon>Dikarya</taxon>
        <taxon>Ascomycota</taxon>
        <taxon>Pezizomycotina</taxon>
        <taxon>Pezizomycetes</taxon>
        <taxon>Pezizales</taxon>
        <taxon>Morchellaceae</taxon>
        <taxon>Morchella</taxon>
    </lineage>
</organism>
<keyword evidence="4" id="KW-0808">Transferase</keyword>
<evidence type="ECO:0000313" key="4">
    <source>
        <dbReference type="EMBL" id="RPB08489.1"/>
    </source>
</evidence>
<dbReference type="PROSITE" id="PS50011">
    <property type="entry name" value="PROTEIN_KINASE_DOM"/>
    <property type="match status" value="1"/>
</dbReference>
<dbReference type="Gene3D" id="3.30.200.20">
    <property type="entry name" value="Phosphorylase Kinase, domain 1"/>
    <property type="match status" value="1"/>
</dbReference>